<dbReference type="AlphaFoldDB" id="A0A9P5Q1A8"/>
<sequence length="680" mass="74461">MAPLQNNSPSSATNTQPTTDKPIVVGLYGVPGCGKSFLLDQLKTKLGQENFTFYEGSGVISSLVPGGLDAFRKMGGGEKEIWRERAIDKIGHDSSLSGRVAVLAGHYLFWDEKDESGELVWTDRDAATFTHILYLDIPANVIALRRQNDPERHRPSVSEGHLCRWQETERAQLRLLCLQHGILFSVVAPSEVSFIVSDFQQRSEAFNLSCAGAELDDVIREMINPAAMIVMDGDRTLIAEDTGTIFWKLASTDRMLVDAKNKEAVTCPLKALFSSPKFGYSYAAFHQTALLYGAVPTEAFDGICEQVASMVTIHPEFVTTMKKAEKRGIGLVVITCGLRMVWEKALRNAGLSGSVKVIGGGRIGDLVVTDLVKGALVHRLRHEYHIYTCVFGDSVLDLPMLKGAHQAIVVVGEGHNRSRSMETALRDAIDNEGLRARQVLLPSTAMTPRLDAVRLPVVDIVEDAFVNAIGGDQVFHATDRNAAKLLMSPMRDSEVNGPALRQAHHSVGWYLATEFLSELLGLEEYAITHVQGHQTTGHRIRYVNNTSIVALMRGGEPMALGVNEALSSAMFIHARLPADLKKHHIEGQKTVILVDSVVNNGKTVVEFVQHIRNLHPTIRIVVVAGVVQAKSLAKPEGMIAQILDKDVNFGVVALRLSDNKFTGKGTTDTGNRLFNTTHID</sequence>
<name>A0A9P5Q1A8_9AGAR</name>
<dbReference type="PANTHER" id="PTHR43344:SF20">
    <property type="entry name" value="URACIL PHOSPHORIBOSYLTRANSFERASE"/>
    <property type="match status" value="1"/>
</dbReference>
<dbReference type="InterPro" id="IPR036412">
    <property type="entry name" value="HAD-like_sf"/>
</dbReference>
<keyword evidence="2" id="KW-0328">Glycosyltransferase</keyword>
<accession>A0A9P5Q1A8</accession>
<keyword evidence="2" id="KW-0808">Transferase</keyword>
<dbReference type="InterPro" id="IPR000836">
    <property type="entry name" value="PRTase_dom"/>
</dbReference>
<keyword evidence="3" id="KW-1185">Reference proteome</keyword>
<dbReference type="GO" id="GO:0006564">
    <property type="term" value="P:L-serine biosynthetic process"/>
    <property type="evidence" value="ECO:0007669"/>
    <property type="project" value="TreeGrafter"/>
</dbReference>
<dbReference type="GO" id="GO:0000287">
    <property type="term" value="F:magnesium ion binding"/>
    <property type="evidence" value="ECO:0007669"/>
    <property type="project" value="TreeGrafter"/>
</dbReference>
<dbReference type="GO" id="GO:0016757">
    <property type="term" value="F:glycosyltransferase activity"/>
    <property type="evidence" value="ECO:0007669"/>
    <property type="project" value="UniProtKB-KW"/>
</dbReference>
<evidence type="ECO:0000313" key="2">
    <source>
        <dbReference type="EMBL" id="KAF9072847.1"/>
    </source>
</evidence>
<dbReference type="Pfam" id="PF14681">
    <property type="entry name" value="UPRTase"/>
    <property type="match status" value="1"/>
</dbReference>
<gene>
    <name evidence="2" type="ORF">BDP27DRAFT_1216912</name>
</gene>
<protein>
    <submittedName>
        <fullName evidence="2">Uracil phosphoribosyltransferase-domain-containing protein</fullName>
    </submittedName>
</protein>
<dbReference type="GO" id="GO:0005737">
    <property type="term" value="C:cytoplasm"/>
    <property type="evidence" value="ECO:0007669"/>
    <property type="project" value="TreeGrafter"/>
</dbReference>
<feature type="domain" description="Phosphoribosyltransferase" evidence="1">
    <location>
        <begin position="478"/>
        <end position="676"/>
    </location>
</feature>
<proteinExistence type="predicted"/>
<dbReference type="CDD" id="cd06223">
    <property type="entry name" value="PRTases_typeI"/>
    <property type="match status" value="1"/>
</dbReference>
<dbReference type="Gene3D" id="3.40.50.300">
    <property type="entry name" value="P-loop containing nucleotide triphosphate hydrolases"/>
    <property type="match status" value="1"/>
</dbReference>
<reference evidence="2" key="1">
    <citation type="submission" date="2020-11" db="EMBL/GenBank/DDBJ databases">
        <authorList>
            <consortium name="DOE Joint Genome Institute"/>
            <person name="Ahrendt S."/>
            <person name="Riley R."/>
            <person name="Andreopoulos W."/>
            <person name="Labutti K."/>
            <person name="Pangilinan J."/>
            <person name="Ruiz-Duenas F.J."/>
            <person name="Barrasa J.M."/>
            <person name="Sanchez-Garcia M."/>
            <person name="Camarero S."/>
            <person name="Miyauchi S."/>
            <person name="Serrano A."/>
            <person name="Linde D."/>
            <person name="Babiker R."/>
            <person name="Drula E."/>
            <person name="Ayuso-Fernandez I."/>
            <person name="Pacheco R."/>
            <person name="Padilla G."/>
            <person name="Ferreira P."/>
            <person name="Barriuso J."/>
            <person name="Kellner H."/>
            <person name="Castanera R."/>
            <person name="Alfaro M."/>
            <person name="Ramirez L."/>
            <person name="Pisabarro A.G."/>
            <person name="Kuo A."/>
            <person name="Tritt A."/>
            <person name="Lipzen A."/>
            <person name="He G."/>
            <person name="Yan M."/>
            <person name="Ng V."/>
            <person name="Cullen D."/>
            <person name="Martin F."/>
            <person name="Rosso M.-N."/>
            <person name="Henrissat B."/>
            <person name="Hibbett D."/>
            <person name="Martinez A.T."/>
            <person name="Grigoriev I.V."/>
        </authorList>
    </citation>
    <scope>NUCLEOTIDE SEQUENCE</scope>
    <source>
        <strain evidence="2">AH 40177</strain>
    </source>
</reference>
<dbReference type="OrthoDB" id="5416609at2759"/>
<dbReference type="PANTHER" id="PTHR43344">
    <property type="entry name" value="PHOSPHOSERINE PHOSPHATASE"/>
    <property type="match status" value="1"/>
</dbReference>
<dbReference type="SUPFAM" id="SSF53271">
    <property type="entry name" value="PRTase-like"/>
    <property type="match status" value="1"/>
</dbReference>
<evidence type="ECO:0000259" key="1">
    <source>
        <dbReference type="Pfam" id="PF14681"/>
    </source>
</evidence>
<dbReference type="EMBL" id="JADNRY010000021">
    <property type="protein sequence ID" value="KAF9072847.1"/>
    <property type="molecule type" value="Genomic_DNA"/>
</dbReference>
<dbReference type="Pfam" id="PF13207">
    <property type="entry name" value="AAA_17"/>
    <property type="match status" value="1"/>
</dbReference>
<dbReference type="InterPro" id="IPR029057">
    <property type="entry name" value="PRTase-like"/>
</dbReference>
<dbReference type="SUPFAM" id="SSF56784">
    <property type="entry name" value="HAD-like"/>
    <property type="match status" value="1"/>
</dbReference>
<dbReference type="InterPro" id="IPR023214">
    <property type="entry name" value="HAD_sf"/>
</dbReference>
<comment type="caution">
    <text evidence="2">The sequence shown here is derived from an EMBL/GenBank/DDBJ whole genome shotgun (WGS) entry which is preliminary data.</text>
</comment>
<dbReference type="Gene3D" id="3.40.50.2020">
    <property type="match status" value="1"/>
</dbReference>
<evidence type="ECO:0000313" key="3">
    <source>
        <dbReference type="Proteomes" id="UP000772434"/>
    </source>
</evidence>
<dbReference type="Gene3D" id="3.40.50.1000">
    <property type="entry name" value="HAD superfamily/HAD-like"/>
    <property type="match status" value="1"/>
</dbReference>
<dbReference type="Proteomes" id="UP000772434">
    <property type="component" value="Unassembled WGS sequence"/>
</dbReference>
<dbReference type="InterPro" id="IPR050582">
    <property type="entry name" value="HAD-like_SerB"/>
</dbReference>
<organism evidence="2 3">
    <name type="scientific">Rhodocollybia butyracea</name>
    <dbReference type="NCBI Taxonomy" id="206335"/>
    <lineage>
        <taxon>Eukaryota</taxon>
        <taxon>Fungi</taxon>
        <taxon>Dikarya</taxon>
        <taxon>Basidiomycota</taxon>
        <taxon>Agaricomycotina</taxon>
        <taxon>Agaricomycetes</taxon>
        <taxon>Agaricomycetidae</taxon>
        <taxon>Agaricales</taxon>
        <taxon>Marasmiineae</taxon>
        <taxon>Omphalotaceae</taxon>
        <taxon>Rhodocollybia</taxon>
    </lineage>
</organism>
<dbReference type="GO" id="GO:0036424">
    <property type="term" value="F:L-phosphoserine phosphatase activity"/>
    <property type="evidence" value="ECO:0007669"/>
    <property type="project" value="TreeGrafter"/>
</dbReference>
<dbReference type="SUPFAM" id="SSF52540">
    <property type="entry name" value="P-loop containing nucleoside triphosphate hydrolases"/>
    <property type="match status" value="1"/>
</dbReference>
<dbReference type="Pfam" id="PF12710">
    <property type="entry name" value="HAD"/>
    <property type="match status" value="1"/>
</dbReference>
<dbReference type="InterPro" id="IPR027417">
    <property type="entry name" value="P-loop_NTPase"/>
</dbReference>